<sequence length="198" mass="21724">MSSPVRILIADDHPLFRLGLKFALQAQGFEVVAEAETGSQAVRCCREAPIDVAILDVRMPDGDGIVACQQITEMGLPLVVLLMTTFQEPALIEAARQAGAKGYLSKETDPADLAQMIRHILAAPEQDWLPAKQELPKLTPRELCVLQLMMEGLANKQIARRLGLSIETVKEYASTAYRKLEASDRVTALFKAQQLGLL</sequence>
<dbReference type="Gene3D" id="3.40.50.2300">
    <property type="match status" value="1"/>
</dbReference>
<dbReference type="InterPro" id="IPR001789">
    <property type="entry name" value="Sig_transdc_resp-reg_receiver"/>
</dbReference>
<evidence type="ECO:0000313" key="7">
    <source>
        <dbReference type="Proteomes" id="UP000830835"/>
    </source>
</evidence>
<evidence type="ECO:0000313" key="6">
    <source>
        <dbReference type="EMBL" id="MCJ2542094.1"/>
    </source>
</evidence>
<dbReference type="SUPFAM" id="SSF52172">
    <property type="entry name" value="CheY-like"/>
    <property type="match status" value="1"/>
</dbReference>
<proteinExistence type="predicted"/>
<dbReference type="PROSITE" id="PS50110">
    <property type="entry name" value="RESPONSE_REGULATORY"/>
    <property type="match status" value="1"/>
</dbReference>
<evidence type="ECO:0000256" key="2">
    <source>
        <dbReference type="ARBA" id="ARBA00023125"/>
    </source>
</evidence>
<dbReference type="InterPro" id="IPR016032">
    <property type="entry name" value="Sig_transdc_resp-reg_C-effctor"/>
</dbReference>
<dbReference type="SUPFAM" id="SSF46894">
    <property type="entry name" value="C-terminal effector domain of the bipartite response regulators"/>
    <property type="match status" value="1"/>
</dbReference>
<dbReference type="SMART" id="SM00421">
    <property type="entry name" value="HTH_LUXR"/>
    <property type="match status" value="1"/>
</dbReference>
<reference evidence="6" key="1">
    <citation type="submission" date="2021-02" db="EMBL/GenBank/DDBJ databases">
        <title>The CRISPR/cas machinery reduction and long-range gene transfer in the hot spring cyanobacterium Synechococcus.</title>
        <authorList>
            <person name="Dvorak P."/>
            <person name="Jahodarova E."/>
            <person name="Hasler P."/>
            <person name="Poulickova A."/>
        </authorList>
    </citation>
    <scope>NUCLEOTIDE SEQUENCE</scope>
    <source>
        <strain evidence="6">Rupite</strain>
    </source>
</reference>
<dbReference type="Proteomes" id="UP000830835">
    <property type="component" value="Unassembled WGS sequence"/>
</dbReference>
<dbReference type="InterPro" id="IPR036388">
    <property type="entry name" value="WH-like_DNA-bd_sf"/>
</dbReference>
<dbReference type="InterPro" id="IPR000792">
    <property type="entry name" value="Tscrpt_reg_LuxR_C"/>
</dbReference>
<dbReference type="PANTHER" id="PTHR45566:SF2">
    <property type="entry name" value="NARL SUBFAMILY"/>
    <property type="match status" value="1"/>
</dbReference>
<keyword evidence="7" id="KW-1185">Reference proteome</keyword>
<evidence type="ECO:0000256" key="3">
    <source>
        <dbReference type="PROSITE-ProRule" id="PRU00169"/>
    </source>
</evidence>
<feature type="domain" description="HTH luxR-type" evidence="4">
    <location>
        <begin position="131"/>
        <end position="196"/>
    </location>
</feature>
<feature type="modified residue" description="4-aspartylphosphate" evidence="3">
    <location>
        <position position="56"/>
    </location>
</feature>
<dbReference type="InterPro" id="IPR058245">
    <property type="entry name" value="NreC/VraR/RcsB-like_REC"/>
</dbReference>
<dbReference type="CDD" id="cd06170">
    <property type="entry name" value="LuxR_C_like"/>
    <property type="match status" value="1"/>
</dbReference>
<keyword evidence="1 3" id="KW-0597">Phosphoprotein</keyword>
<comment type="caution">
    <text evidence="6">The sequence shown here is derived from an EMBL/GenBank/DDBJ whole genome shotgun (WGS) entry which is preliminary data.</text>
</comment>
<protein>
    <submittedName>
        <fullName evidence="6">Response regulator transcription factor</fullName>
    </submittedName>
</protein>
<evidence type="ECO:0000259" key="5">
    <source>
        <dbReference type="PROSITE" id="PS50110"/>
    </source>
</evidence>
<dbReference type="Pfam" id="PF00072">
    <property type="entry name" value="Response_reg"/>
    <property type="match status" value="1"/>
</dbReference>
<dbReference type="PANTHER" id="PTHR45566">
    <property type="entry name" value="HTH-TYPE TRANSCRIPTIONAL REGULATOR YHJB-RELATED"/>
    <property type="match status" value="1"/>
</dbReference>
<evidence type="ECO:0000259" key="4">
    <source>
        <dbReference type="PROSITE" id="PS50043"/>
    </source>
</evidence>
<dbReference type="SMART" id="SM00448">
    <property type="entry name" value="REC"/>
    <property type="match status" value="1"/>
</dbReference>
<dbReference type="InterPro" id="IPR051015">
    <property type="entry name" value="EvgA-like"/>
</dbReference>
<organism evidence="6 7">
    <name type="scientific">Thermostichus vulcanus str. 'Rupite'</name>
    <dbReference type="NCBI Taxonomy" id="2813851"/>
    <lineage>
        <taxon>Bacteria</taxon>
        <taxon>Bacillati</taxon>
        <taxon>Cyanobacteriota</taxon>
        <taxon>Cyanophyceae</taxon>
        <taxon>Thermostichales</taxon>
        <taxon>Thermostichaceae</taxon>
        <taxon>Thermostichus</taxon>
    </lineage>
</organism>
<gene>
    <name evidence="6" type="ORF">JX360_04095</name>
</gene>
<evidence type="ECO:0000256" key="1">
    <source>
        <dbReference type="ARBA" id="ARBA00022553"/>
    </source>
</evidence>
<dbReference type="EMBL" id="JAFIRA010000006">
    <property type="protein sequence ID" value="MCJ2542094.1"/>
    <property type="molecule type" value="Genomic_DNA"/>
</dbReference>
<keyword evidence="2" id="KW-0238">DNA-binding</keyword>
<dbReference type="Pfam" id="PF00196">
    <property type="entry name" value="GerE"/>
    <property type="match status" value="1"/>
</dbReference>
<dbReference type="PROSITE" id="PS50043">
    <property type="entry name" value="HTH_LUXR_2"/>
    <property type="match status" value="1"/>
</dbReference>
<name>A0ABT0C8H5_THEVL</name>
<dbReference type="PRINTS" id="PR00038">
    <property type="entry name" value="HTHLUXR"/>
</dbReference>
<feature type="domain" description="Response regulatory" evidence="5">
    <location>
        <begin position="6"/>
        <end position="121"/>
    </location>
</feature>
<dbReference type="Gene3D" id="1.10.10.10">
    <property type="entry name" value="Winged helix-like DNA-binding domain superfamily/Winged helix DNA-binding domain"/>
    <property type="match status" value="1"/>
</dbReference>
<dbReference type="InterPro" id="IPR011006">
    <property type="entry name" value="CheY-like_superfamily"/>
</dbReference>
<dbReference type="RefSeq" id="WP_244349320.1">
    <property type="nucleotide sequence ID" value="NZ_JAFIRA010000006.1"/>
</dbReference>
<accession>A0ABT0C8H5</accession>
<dbReference type="CDD" id="cd17535">
    <property type="entry name" value="REC_NarL-like"/>
    <property type="match status" value="1"/>
</dbReference>